<gene>
    <name evidence="2" type="ORF">AFUS01_LOCUS38081</name>
</gene>
<dbReference type="AlphaFoldDB" id="A0A8J2PZV1"/>
<reference evidence="2" key="1">
    <citation type="submission" date="2021-06" db="EMBL/GenBank/DDBJ databases">
        <authorList>
            <person name="Hodson N. C."/>
            <person name="Mongue J. A."/>
            <person name="Jaron S. K."/>
        </authorList>
    </citation>
    <scope>NUCLEOTIDE SEQUENCE</scope>
</reference>
<evidence type="ECO:0000313" key="3">
    <source>
        <dbReference type="Proteomes" id="UP000708208"/>
    </source>
</evidence>
<sequence length="38" mass="4113">MNSAQNMSSNVIAEIALGLNTNVMEIMIVVIGRMKFTA</sequence>
<protein>
    <submittedName>
        <fullName evidence="2">Uncharacterized protein</fullName>
    </submittedName>
</protein>
<feature type="transmembrane region" description="Helical" evidence="1">
    <location>
        <begin position="12"/>
        <end position="32"/>
    </location>
</feature>
<evidence type="ECO:0000313" key="2">
    <source>
        <dbReference type="EMBL" id="CAG7828135.1"/>
    </source>
</evidence>
<keyword evidence="1" id="KW-1133">Transmembrane helix</keyword>
<name>A0A8J2PZV1_9HEXA</name>
<keyword evidence="3" id="KW-1185">Reference proteome</keyword>
<feature type="non-terminal residue" evidence="2">
    <location>
        <position position="1"/>
    </location>
</feature>
<keyword evidence="1" id="KW-0812">Transmembrane</keyword>
<comment type="caution">
    <text evidence="2">The sequence shown here is derived from an EMBL/GenBank/DDBJ whole genome shotgun (WGS) entry which is preliminary data.</text>
</comment>
<keyword evidence="1" id="KW-0472">Membrane</keyword>
<organism evidence="2 3">
    <name type="scientific">Allacma fusca</name>
    <dbReference type="NCBI Taxonomy" id="39272"/>
    <lineage>
        <taxon>Eukaryota</taxon>
        <taxon>Metazoa</taxon>
        <taxon>Ecdysozoa</taxon>
        <taxon>Arthropoda</taxon>
        <taxon>Hexapoda</taxon>
        <taxon>Collembola</taxon>
        <taxon>Symphypleona</taxon>
        <taxon>Sminthuridae</taxon>
        <taxon>Allacma</taxon>
    </lineage>
</organism>
<dbReference type="Proteomes" id="UP000708208">
    <property type="component" value="Unassembled WGS sequence"/>
</dbReference>
<evidence type="ECO:0000256" key="1">
    <source>
        <dbReference type="SAM" id="Phobius"/>
    </source>
</evidence>
<proteinExistence type="predicted"/>
<accession>A0A8J2PZV1</accession>
<dbReference type="EMBL" id="CAJVCH010546236">
    <property type="protein sequence ID" value="CAG7828135.1"/>
    <property type="molecule type" value="Genomic_DNA"/>
</dbReference>